<gene>
    <name evidence="2" type="ORF">C7I84_27710</name>
</gene>
<accession>A0A2P7RLI8</accession>
<evidence type="ECO:0000313" key="3">
    <source>
        <dbReference type="Proteomes" id="UP000241229"/>
    </source>
</evidence>
<feature type="region of interest" description="Disordered" evidence="1">
    <location>
        <begin position="236"/>
        <end position="255"/>
    </location>
</feature>
<evidence type="ECO:0000313" key="2">
    <source>
        <dbReference type="EMBL" id="PSJ51071.1"/>
    </source>
</evidence>
<dbReference type="Gene3D" id="1.10.10.1320">
    <property type="entry name" value="Anti-sigma factor, zinc-finger domain"/>
    <property type="match status" value="1"/>
</dbReference>
<proteinExistence type="predicted"/>
<dbReference type="AlphaFoldDB" id="A0A2P7RLI8"/>
<comment type="caution">
    <text evidence="2">The sequence shown here is derived from an EMBL/GenBank/DDBJ whole genome shotgun (WGS) entry which is preliminary data.</text>
</comment>
<organism evidence="2 3">
    <name type="scientific">Kumtagia ephedrae</name>
    <dbReference type="NCBI Taxonomy" id="2116701"/>
    <lineage>
        <taxon>Bacteria</taxon>
        <taxon>Pseudomonadati</taxon>
        <taxon>Pseudomonadota</taxon>
        <taxon>Alphaproteobacteria</taxon>
        <taxon>Hyphomicrobiales</taxon>
        <taxon>Phyllobacteriaceae</taxon>
        <taxon>Kumtagia</taxon>
    </lineage>
</organism>
<dbReference type="EMBL" id="PXYK01000044">
    <property type="protein sequence ID" value="PSJ51071.1"/>
    <property type="molecule type" value="Genomic_DNA"/>
</dbReference>
<name>A0A2P7RLI8_9HYPH</name>
<dbReference type="Proteomes" id="UP000241229">
    <property type="component" value="Unassembled WGS sequence"/>
</dbReference>
<keyword evidence="3" id="KW-1185">Reference proteome</keyword>
<reference evidence="2 3" key="1">
    <citation type="submission" date="2018-03" db="EMBL/GenBank/DDBJ databases">
        <title>The draft genome of Mesorhizobium sp. 6GN-30.</title>
        <authorList>
            <person name="Liu L."/>
            <person name="Li L."/>
            <person name="Wang T."/>
            <person name="Zhang X."/>
            <person name="Liang L."/>
        </authorList>
    </citation>
    <scope>NUCLEOTIDE SEQUENCE [LARGE SCALE GENOMIC DNA]</scope>
    <source>
        <strain evidence="2 3">6GN30</strain>
    </source>
</reference>
<sequence length="255" mass="26436">MMGSAAEFDDITLMRYADGELDAATSAAIDRALETDEALAERLALFMETRSQAKAAFAPLLDEPVPAALAKSVQAMVDRKRSESQDTARVLPFAAKPRPTRSPWLLPLAASLVAAVAGGLVGYQLAGPAEEGRLALGRISQPALDTALLSAASGDQLGLDGGSVRMIATFRNSAGALCREFEVDPAGGDTVVSVACRRDGAWNVTFAVAAAAASSGYAPASSLEALESYLTAIDAQPPLQPDEEKSALAEARQAD</sequence>
<dbReference type="InterPro" id="IPR041916">
    <property type="entry name" value="Anti_sigma_zinc_sf"/>
</dbReference>
<dbReference type="RefSeq" id="WP_106775447.1">
    <property type="nucleotide sequence ID" value="NZ_PXYK01000044.1"/>
</dbReference>
<dbReference type="OrthoDB" id="7743910at2"/>
<feature type="compositionally biased region" description="Basic and acidic residues" evidence="1">
    <location>
        <begin position="242"/>
        <end position="255"/>
    </location>
</feature>
<evidence type="ECO:0000256" key="1">
    <source>
        <dbReference type="SAM" id="MobiDB-lite"/>
    </source>
</evidence>
<protein>
    <submittedName>
        <fullName evidence="2">Anti-sigma factor</fullName>
    </submittedName>
</protein>